<dbReference type="Pfam" id="PF00873">
    <property type="entry name" value="ACR_tran"/>
    <property type="match status" value="1"/>
</dbReference>
<keyword evidence="3" id="KW-1185">Reference proteome</keyword>
<feature type="transmembrane region" description="Helical" evidence="1">
    <location>
        <begin position="991"/>
        <end position="1017"/>
    </location>
</feature>
<feature type="transmembrane region" description="Helical" evidence="1">
    <location>
        <begin position="888"/>
        <end position="908"/>
    </location>
</feature>
<sequence>MKLPGLAVRRSVTTTVAFVAVLLLGLVALRGLKLDMLPKIEPPVVTLLTTWPGASAEDVEQRISKEMEDQMALIEGVDEIQSKSVDNLSVVSVRFTWDVDLDVKLGDVRDAVTFAKRELPADAEEPIILRVSSGTVPVVQMALTAERSFPALRHFADKVIVENLKQVQGVGQVLLYGGRAREIAINVDLERLEAYGLSLAALAAALDRENLNLPAGTLKEGGLEYPIRVPGRFSSVAEIGSVVVAVVDGRPLHLGDVASVVDGYKDVDVNGWMGEHPSVVLVVLKNSDANTVEVTRAVEARMAEMKRRFPSDLTYSVVFNTADYIMMSLRNLTTSLGLGILLVFFVTWAFLQRLSASLVVCTAIPLSLIATFMAMRQLDFTLNIMTLSALAVASGMVVDNAIVATDQIIHHLERGERSPVAAVLGAEEVGSALVASTLTTVVVLLPMAFVSGLVGVFFSALALVMVLAVVASLVVALTLVPVLASRFFQKEAPLSTLQRGAETFLRLLERGYGEFLRWAVDNGKKILAVALILFSLTVVGFRRVGTELTADPDTGEISISFRLPEGTKNEVTDRLVRDIVAYCEANVAEARWVFGWDGQTEEGYGIATGQEEGPNVGTVGLKLVDKADRDRSAFDVAQQIRTWLAARPGIERMTVYVSSPVKAMFLGSKPLKIEVYGDDLKEVLAVARLLGERVRAVPGAVDVTLSQKPNRPEIHVGVDREKAALLGVSTASVAASLRGYFHGHELEESYWEGENDYPIRVRLNEADRNDMDVLRRLSVPSASGGFRRLSSLAEVKPAQGAPEIDRKNRRRVISVEANVHGRSLGQVTADVRASLKKLDLPPSVSIRFGGEVKEQADAFAQLSLMALLGVLLVYMVMAGQYEAYLDPLVILFSIPFALTGVVFAFLLTQVNLSIQGFLGIIMLIGIVVNNAIVLVDYVNLLRARGTSLREALFEAGERRLRPVLMTTLTTFFGMLPMAVSRGEGAEVWRALALSVMGGLLFSTLVTLVLIPVLYDLVEEKIRRRPRFQELKEAKRLEGTVDLL</sequence>
<dbReference type="SUPFAM" id="SSF82714">
    <property type="entry name" value="Multidrug efflux transporter AcrB TolC docking domain, DN and DC subdomains"/>
    <property type="match status" value="2"/>
</dbReference>
<dbReference type="Proteomes" id="UP000671879">
    <property type="component" value="Chromosome"/>
</dbReference>
<dbReference type="Gene3D" id="3.30.70.1440">
    <property type="entry name" value="Multidrug efflux transporter AcrB pore domain"/>
    <property type="match status" value="1"/>
</dbReference>
<dbReference type="SUPFAM" id="SSF82693">
    <property type="entry name" value="Multidrug efflux transporter AcrB pore domain, PN1, PN2, PC1 and PC2 subdomains"/>
    <property type="match status" value="3"/>
</dbReference>
<dbReference type="PRINTS" id="PR00702">
    <property type="entry name" value="ACRIFLAVINRP"/>
</dbReference>
<evidence type="ECO:0000313" key="2">
    <source>
        <dbReference type="EMBL" id="QTX32856.1"/>
    </source>
</evidence>
<gene>
    <name evidence="2" type="ORF">KAR29_02725</name>
</gene>
<dbReference type="Gene3D" id="3.30.2090.10">
    <property type="entry name" value="Multidrug efflux transporter AcrB TolC docking domain, DN and DC subdomains"/>
    <property type="match status" value="2"/>
</dbReference>
<organism evidence="2 3">
    <name type="scientific">Aminithiophilus ramosus</name>
    <dbReference type="NCBI Taxonomy" id="3029084"/>
    <lineage>
        <taxon>Bacteria</taxon>
        <taxon>Thermotogati</taxon>
        <taxon>Synergistota</taxon>
        <taxon>Synergistia</taxon>
        <taxon>Synergistales</taxon>
        <taxon>Aminithiophilaceae</taxon>
        <taxon>Aminithiophilus</taxon>
    </lineage>
</organism>
<feature type="transmembrane region" description="Helical" evidence="1">
    <location>
        <begin position="914"/>
        <end position="939"/>
    </location>
</feature>
<dbReference type="PANTHER" id="PTHR32063">
    <property type="match status" value="1"/>
</dbReference>
<dbReference type="InterPro" id="IPR027463">
    <property type="entry name" value="AcrB_DN_DC_subdom"/>
</dbReference>
<dbReference type="GO" id="GO:0042910">
    <property type="term" value="F:xenobiotic transmembrane transporter activity"/>
    <property type="evidence" value="ECO:0007669"/>
    <property type="project" value="TreeGrafter"/>
</dbReference>
<evidence type="ECO:0000256" key="1">
    <source>
        <dbReference type="SAM" id="Phobius"/>
    </source>
</evidence>
<feature type="transmembrane region" description="Helical" evidence="1">
    <location>
        <begin position="432"/>
        <end position="450"/>
    </location>
</feature>
<dbReference type="AlphaFoldDB" id="A0A9Q7ARU8"/>
<dbReference type="SUPFAM" id="SSF82866">
    <property type="entry name" value="Multidrug efflux transporter AcrB transmembrane domain"/>
    <property type="match status" value="2"/>
</dbReference>
<dbReference type="Gene3D" id="3.30.70.1320">
    <property type="entry name" value="Multidrug efflux transporter AcrB pore domain like"/>
    <property type="match status" value="1"/>
</dbReference>
<evidence type="ECO:0000313" key="3">
    <source>
        <dbReference type="Proteomes" id="UP000671879"/>
    </source>
</evidence>
<feature type="transmembrane region" description="Helical" evidence="1">
    <location>
        <begin position="456"/>
        <end position="480"/>
    </location>
</feature>
<proteinExistence type="predicted"/>
<dbReference type="Gene3D" id="1.20.1640.10">
    <property type="entry name" value="Multidrug efflux transporter AcrB transmembrane domain"/>
    <property type="match status" value="2"/>
</dbReference>
<accession>A0A9Q7ARU8</accession>
<feature type="transmembrane region" description="Helical" evidence="1">
    <location>
        <begin position="858"/>
        <end position="876"/>
    </location>
</feature>
<feature type="transmembrane region" description="Helical" evidence="1">
    <location>
        <begin position="357"/>
        <end position="375"/>
    </location>
</feature>
<keyword evidence="1" id="KW-0472">Membrane</keyword>
<name>A0A9Q7ARU8_9BACT</name>
<dbReference type="EMBL" id="CP072943">
    <property type="protein sequence ID" value="QTX32856.1"/>
    <property type="molecule type" value="Genomic_DNA"/>
</dbReference>
<dbReference type="PANTHER" id="PTHR32063:SF0">
    <property type="entry name" value="SWARMING MOTILITY PROTEIN SWRC"/>
    <property type="match status" value="1"/>
</dbReference>
<dbReference type="Gene3D" id="3.30.70.1430">
    <property type="entry name" value="Multidrug efflux transporter AcrB pore domain"/>
    <property type="match status" value="2"/>
</dbReference>
<feature type="transmembrane region" description="Helical" evidence="1">
    <location>
        <begin position="12"/>
        <end position="29"/>
    </location>
</feature>
<keyword evidence="1" id="KW-1133">Transmembrane helix</keyword>
<keyword evidence="1" id="KW-0812">Transmembrane</keyword>
<dbReference type="GO" id="GO:0005886">
    <property type="term" value="C:plasma membrane"/>
    <property type="evidence" value="ECO:0007669"/>
    <property type="project" value="TreeGrafter"/>
</dbReference>
<feature type="transmembrane region" description="Helical" evidence="1">
    <location>
        <begin position="332"/>
        <end position="351"/>
    </location>
</feature>
<dbReference type="InterPro" id="IPR001036">
    <property type="entry name" value="Acrflvin-R"/>
</dbReference>
<dbReference type="RefSeq" id="WP_274374118.1">
    <property type="nucleotide sequence ID" value="NZ_CP072943.1"/>
</dbReference>
<protein>
    <submittedName>
        <fullName evidence="2">Efflux RND transporter permease subunit</fullName>
    </submittedName>
</protein>
<feature type="transmembrane region" description="Helical" evidence="1">
    <location>
        <begin position="960"/>
        <end position="979"/>
    </location>
</feature>
<dbReference type="KEGG" id="aram:KAR29_02725"/>
<reference evidence="3" key="1">
    <citation type="submission" date="2021-04" db="EMBL/GenBank/DDBJ databases">
        <title>A novel Synergistetes isolate from a pyrite-forming mixed culture.</title>
        <authorList>
            <person name="Bunk B."/>
            <person name="Sproer C."/>
            <person name="Spring S."/>
            <person name="Pester M."/>
        </authorList>
    </citation>
    <scope>NUCLEOTIDE SEQUENCE [LARGE SCALE GENOMIC DNA]</scope>
    <source>
        <strain evidence="3">J.5.4.2-T.3.5.2</strain>
    </source>
</reference>